<name>A0A5N6PWH7_9ASTR</name>
<sequence>MPVFLWTVDMFRCNGWCFPWAIAALGGMNVCLREVTVEVIFKTISDHEVTHLCGPPTILEKIASFRTNKQRAIQTRVDVIVAGPLPPLDVILKVEKLGFVIHHGYGMSESLGPMTDRILRTSDKKDNSNDNDELVKIRCREGTHNILMEDVDVKDPKTMTSVPLDGKTIGEIVFRGNVVMLGYLKNLERTQKAFKGGWYRTGDLGIRTPNGDIVMKDRALDVVTIQGEIVSTMEIERVIRSHPFVKEVAVVGKPDNVMGEAPCAFVMLKDECYLSSNDIIKFCEDSLLPQIMVPITEPSKVVGQLEEVVNAKVNSEAAAASEGLIIFEVTSSEEKLADEPIGEPRDTSLSGLNKTDKGKRKLTPEEEAEQEERRVPRRRADQILPWMEKFSDFLKKSMFNGATMMYPQ</sequence>
<evidence type="ECO:0000256" key="2">
    <source>
        <dbReference type="ARBA" id="ARBA00022598"/>
    </source>
</evidence>
<dbReference type="GO" id="GO:0016874">
    <property type="term" value="F:ligase activity"/>
    <property type="evidence" value="ECO:0007669"/>
    <property type="project" value="UniProtKB-KW"/>
</dbReference>
<dbReference type="InterPro" id="IPR042099">
    <property type="entry name" value="ANL_N_sf"/>
</dbReference>
<feature type="compositionally biased region" description="Basic and acidic residues" evidence="3">
    <location>
        <begin position="371"/>
        <end position="380"/>
    </location>
</feature>
<accession>A0A5N6PWH7</accession>
<feature type="compositionally biased region" description="Basic and acidic residues" evidence="3">
    <location>
        <begin position="336"/>
        <end position="346"/>
    </location>
</feature>
<protein>
    <recommendedName>
        <fullName evidence="8">AMP-dependent synthetase/ligase domain-containing protein</fullName>
    </recommendedName>
</protein>
<dbReference type="Proteomes" id="UP000326396">
    <property type="component" value="Linkage Group LG10"/>
</dbReference>
<feature type="domain" description="AMP-binding enzyme C-terminal" evidence="5">
    <location>
        <begin position="234"/>
        <end position="294"/>
    </location>
</feature>
<dbReference type="InterPro" id="IPR045851">
    <property type="entry name" value="AMP-bd_C_sf"/>
</dbReference>
<organism evidence="6 7">
    <name type="scientific">Mikania micrantha</name>
    <name type="common">bitter vine</name>
    <dbReference type="NCBI Taxonomy" id="192012"/>
    <lineage>
        <taxon>Eukaryota</taxon>
        <taxon>Viridiplantae</taxon>
        <taxon>Streptophyta</taxon>
        <taxon>Embryophyta</taxon>
        <taxon>Tracheophyta</taxon>
        <taxon>Spermatophyta</taxon>
        <taxon>Magnoliopsida</taxon>
        <taxon>eudicotyledons</taxon>
        <taxon>Gunneridae</taxon>
        <taxon>Pentapetalae</taxon>
        <taxon>asterids</taxon>
        <taxon>campanulids</taxon>
        <taxon>Asterales</taxon>
        <taxon>Asteraceae</taxon>
        <taxon>Asteroideae</taxon>
        <taxon>Heliantheae alliance</taxon>
        <taxon>Eupatorieae</taxon>
        <taxon>Mikania</taxon>
    </lineage>
</organism>
<dbReference type="PANTHER" id="PTHR43859">
    <property type="entry name" value="ACYL-ACTIVATING ENZYME"/>
    <property type="match status" value="1"/>
</dbReference>
<dbReference type="EMBL" id="SZYD01000002">
    <property type="protein sequence ID" value="KAD7117722.1"/>
    <property type="molecule type" value="Genomic_DNA"/>
</dbReference>
<evidence type="ECO:0000256" key="1">
    <source>
        <dbReference type="ARBA" id="ARBA00006432"/>
    </source>
</evidence>
<keyword evidence="7" id="KW-1185">Reference proteome</keyword>
<dbReference type="InterPro" id="IPR000873">
    <property type="entry name" value="AMP-dep_synth/lig_dom"/>
</dbReference>
<evidence type="ECO:0000256" key="3">
    <source>
        <dbReference type="SAM" id="MobiDB-lite"/>
    </source>
</evidence>
<dbReference type="OrthoDB" id="10253115at2759"/>
<keyword evidence="2" id="KW-0436">Ligase</keyword>
<dbReference type="Pfam" id="PF00501">
    <property type="entry name" value="AMP-binding"/>
    <property type="match status" value="1"/>
</dbReference>
<dbReference type="AlphaFoldDB" id="A0A5N6PWH7"/>
<feature type="region of interest" description="Disordered" evidence="3">
    <location>
        <begin position="336"/>
        <end position="380"/>
    </location>
</feature>
<evidence type="ECO:0008006" key="8">
    <source>
        <dbReference type="Google" id="ProtNLM"/>
    </source>
</evidence>
<feature type="domain" description="AMP-dependent synthetase/ligase" evidence="4">
    <location>
        <begin position="3"/>
        <end position="184"/>
    </location>
</feature>
<dbReference type="Gene3D" id="3.40.50.12780">
    <property type="entry name" value="N-terminal domain of ligase-like"/>
    <property type="match status" value="1"/>
</dbReference>
<gene>
    <name evidence="6" type="ORF">E3N88_04990</name>
</gene>
<evidence type="ECO:0000259" key="4">
    <source>
        <dbReference type="Pfam" id="PF00501"/>
    </source>
</evidence>
<dbReference type="PANTHER" id="PTHR43859:SF11">
    <property type="entry name" value="4-COUMARATE--COA LIGASE"/>
    <property type="match status" value="1"/>
</dbReference>
<reference evidence="6 7" key="1">
    <citation type="submission" date="2019-05" db="EMBL/GenBank/DDBJ databases">
        <title>Mikania micrantha, genome provides insights into the molecular mechanism of rapid growth.</title>
        <authorList>
            <person name="Liu B."/>
        </authorList>
    </citation>
    <scope>NUCLEOTIDE SEQUENCE [LARGE SCALE GENOMIC DNA]</scope>
    <source>
        <strain evidence="6">NLD-2019</strain>
        <tissue evidence="6">Leaf</tissue>
    </source>
</reference>
<evidence type="ECO:0000313" key="6">
    <source>
        <dbReference type="EMBL" id="KAD7117722.1"/>
    </source>
</evidence>
<comment type="similarity">
    <text evidence="1">Belongs to the ATP-dependent AMP-binding enzyme family.</text>
</comment>
<dbReference type="Pfam" id="PF13193">
    <property type="entry name" value="AMP-binding_C"/>
    <property type="match status" value="1"/>
</dbReference>
<evidence type="ECO:0000259" key="5">
    <source>
        <dbReference type="Pfam" id="PF13193"/>
    </source>
</evidence>
<proteinExistence type="inferred from homology"/>
<dbReference type="SUPFAM" id="SSF56801">
    <property type="entry name" value="Acetyl-CoA synthetase-like"/>
    <property type="match status" value="1"/>
</dbReference>
<dbReference type="InterPro" id="IPR025110">
    <property type="entry name" value="AMP-bd_C"/>
</dbReference>
<comment type="caution">
    <text evidence="6">The sequence shown here is derived from an EMBL/GenBank/DDBJ whole genome shotgun (WGS) entry which is preliminary data.</text>
</comment>
<evidence type="ECO:0000313" key="7">
    <source>
        <dbReference type="Proteomes" id="UP000326396"/>
    </source>
</evidence>
<dbReference type="Gene3D" id="3.30.300.30">
    <property type="match status" value="1"/>
</dbReference>